<dbReference type="Proteomes" id="UP000190166">
    <property type="component" value="Unassembled WGS sequence"/>
</dbReference>
<evidence type="ECO:0000313" key="3">
    <source>
        <dbReference type="Proteomes" id="UP000190166"/>
    </source>
</evidence>
<gene>
    <name evidence="2" type="ORF">SAMN05660461_4524</name>
</gene>
<feature type="transmembrane region" description="Helical" evidence="1">
    <location>
        <begin position="113"/>
        <end position="132"/>
    </location>
</feature>
<dbReference type="EMBL" id="FUZZ01000004">
    <property type="protein sequence ID" value="SKD08648.1"/>
    <property type="molecule type" value="Genomic_DNA"/>
</dbReference>
<feature type="transmembrane region" description="Helical" evidence="1">
    <location>
        <begin position="18"/>
        <end position="36"/>
    </location>
</feature>
<organism evidence="2 3">
    <name type="scientific">Chitinophaga ginsengisegetis</name>
    <dbReference type="NCBI Taxonomy" id="393003"/>
    <lineage>
        <taxon>Bacteria</taxon>
        <taxon>Pseudomonadati</taxon>
        <taxon>Bacteroidota</taxon>
        <taxon>Chitinophagia</taxon>
        <taxon>Chitinophagales</taxon>
        <taxon>Chitinophagaceae</taxon>
        <taxon>Chitinophaga</taxon>
    </lineage>
</organism>
<sequence length="449" mass="51280">MSNVITAETPAWKDYEKIGFRVIFIYFLLQALPFDWKFYSYLFSTPIFNLHYEDIFNLANFTTRFGAGPATYADWGILLIIAVAGAIVWTYTDRQRTRTYDEAFYWLRVILRYRLALALLAYGFLKLYALQAPYPSLSSLNTPYGDFNRWKLFSLSLGIVPSYELFLGGVEIGLALLLLFRKTASIGAFMFLIFCGNIFVSNLAYEGGDQVYSLLLITYAFVILSFDLQRIIRLLILQQPTAAATFKPVFEGIRKNGRWILKTAFLLFFVVIYGVKTGVGAKHDPYQYPTTKGLPAISGLYNVATFIVNGDTLAYSLTDSLRWRNVVFEEWNTISIRTNKPALVDSNNLHLVKRDNAERLYEIEGTSGRHYYSYAADTTQHLLTLQNRHPALSAETLSLHYSRPDTNRVILTGTTYSRDSIYVVLEKVNKKYLLEEVANGGGRNRKLKL</sequence>
<name>A0A1T5P8E8_9BACT</name>
<feature type="transmembrane region" description="Helical" evidence="1">
    <location>
        <begin position="259"/>
        <end position="275"/>
    </location>
</feature>
<feature type="transmembrane region" description="Helical" evidence="1">
    <location>
        <begin position="72"/>
        <end position="92"/>
    </location>
</feature>
<protein>
    <recommendedName>
        <fullName evidence="4">DoxX family protein</fullName>
    </recommendedName>
</protein>
<reference evidence="3" key="1">
    <citation type="submission" date="2017-02" db="EMBL/GenBank/DDBJ databases">
        <authorList>
            <person name="Varghese N."/>
            <person name="Submissions S."/>
        </authorList>
    </citation>
    <scope>NUCLEOTIDE SEQUENCE [LARGE SCALE GENOMIC DNA]</scope>
    <source>
        <strain evidence="3">DSM 18108</strain>
    </source>
</reference>
<dbReference type="RefSeq" id="WP_079471821.1">
    <property type="nucleotide sequence ID" value="NZ_FUZZ01000004.1"/>
</dbReference>
<feature type="transmembrane region" description="Helical" evidence="1">
    <location>
        <begin position="186"/>
        <end position="205"/>
    </location>
</feature>
<feature type="transmembrane region" description="Helical" evidence="1">
    <location>
        <begin position="211"/>
        <end position="228"/>
    </location>
</feature>
<keyword evidence="1" id="KW-0812">Transmembrane</keyword>
<proteinExistence type="predicted"/>
<keyword evidence="1" id="KW-0472">Membrane</keyword>
<accession>A0A1T5P8E8</accession>
<keyword evidence="3" id="KW-1185">Reference proteome</keyword>
<feature type="transmembrane region" description="Helical" evidence="1">
    <location>
        <begin position="152"/>
        <end position="179"/>
    </location>
</feature>
<evidence type="ECO:0008006" key="4">
    <source>
        <dbReference type="Google" id="ProtNLM"/>
    </source>
</evidence>
<dbReference type="AlphaFoldDB" id="A0A1T5P8E8"/>
<dbReference type="STRING" id="393003.SAMN05660461_4524"/>
<keyword evidence="1" id="KW-1133">Transmembrane helix</keyword>
<evidence type="ECO:0000313" key="2">
    <source>
        <dbReference type="EMBL" id="SKD08648.1"/>
    </source>
</evidence>
<evidence type="ECO:0000256" key="1">
    <source>
        <dbReference type="SAM" id="Phobius"/>
    </source>
</evidence>